<gene>
    <name evidence="2" type="ORF">EI998_04990</name>
</gene>
<comment type="caution">
    <text evidence="2">The sequence shown here is derived from an EMBL/GenBank/DDBJ whole genome shotgun (WGS) entry which is preliminary data.</text>
</comment>
<evidence type="ECO:0000256" key="1">
    <source>
        <dbReference type="SAM" id="Phobius"/>
    </source>
</evidence>
<evidence type="ECO:0000313" key="2">
    <source>
        <dbReference type="EMBL" id="RRR53221.1"/>
    </source>
</evidence>
<organism evidence="2 3">
    <name type="scientific">Streptococcus suis</name>
    <dbReference type="NCBI Taxonomy" id="1307"/>
    <lineage>
        <taxon>Bacteria</taxon>
        <taxon>Bacillati</taxon>
        <taxon>Bacillota</taxon>
        <taxon>Bacilli</taxon>
        <taxon>Lactobacillales</taxon>
        <taxon>Streptococcaceae</taxon>
        <taxon>Streptococcus</taxon>
    </lineage>
</organism>
<protein>
    <submittedName>
        <fullName evidence="2">Uncharacterized protein</fullName>
    </submittedName>
</protein>
<reference evidence="2 3" key="2">
    <citation type="submission" date="2018-12" db="EMBL/GenBank/DDBJ databases">
        <title>Whole-genome sequences of fifteen clinical Streptococcus suis strains isolated from pigs between 2006 and 2018.</title>
        <authorList>
            <person name="Stevens M.J.A."/>
            <person name="Cernela N."/>
            <person name="Spoerry Serrano N."/>
            <person name="Schmitt S."/>
            <person name="Schrenzel J."/>
            <person name="Stephan R."/>
        </authorList>
    </citation>
    <scope>NUCLEOTIDE SEQUENCE [LARGE SCALE GENOMIC DNA]</scope>
    <source>
        <strain evidence="2 3">PP422</strain>
    </source>
</reference>
<keyword evidence="1" id="KW-0812">Transmembrane</keyword>
<proteinExistence type="predicted"/>
<keyword evidence="1" id="KW-1133">Transmembrane helix</keyword>
<sequence>MKFINLLILVSAMILVVWGSLILIFWLLRLGIKATKDRNIYFFKFNPKEKKLTVSSTEAYVVTYAGKNQLSVRSYLAPDQLLELLKRDYQLTDDEISLQTMPFFLFPSW</sequence>
<dbReference type="Proteomes" id="UP000274117">
    <property type="component" value="Unassembled WGS sequence"/>
</dbReference>
<keyword evidence="1" id="KW-0472">Membrane</keyword>
<feature type="transmembrane region" description="Helical" evidence="1">
    <location>
        <begin position="6"/>
        <end position="28"/>
    </location>
</feature>
<evidence type="ECO:0000313" key="3">
    <source>
        <dbReference type="Proteomes" id="UP000274117"/>
    </source>
</evidence>
<name>A0A426TF11_STRSU</name>
<dbReference type="EMBL" id="RSDO01000007">
    <property type="protein sequence ID" value="RRR53221.1"/>
    <property type="molecule type" value="Genomic_DNA"/>
</dbReference>
<reference evidence="2 3" key="1">
    <citation type="submission" date="2018-11" db="EMBL/GenBank/DDBJ databases">
        <authorList>
            <person name="Stevens M.J."/>
            <person name="Cernela N."/>
            <person name="Spoerry Serrano N."/>
            <person name="Schmitt S."/>
            <person name="Schrenzel J."/>
            <person name="Stephan R."/>
        </authorList>
    </citation>
    <scope>NUCLEOTIDE SEQUENCE [LARGE SCALE GENOMIC DNA]</scope>
    <source>
        <strain evidence="2 3">PP422</strain>
    </source>
</reference>
<dbReference type="AlphaFoldDB" id="A0A426TF11"/>
<accession>A0A426TF11</accession>